<organism evidence="1">
    <name type="scientific">Anguilla anguilla</name>
    <name type="common">European freshwater eel</name>
    <name type="synonym">Muraena anguilla</name>
    <dbReference type="NCBI Taxonomy" id="7936"/>
    <lineage>
        <taxon>Eukaryota</taxon>
        <taxon>Metazoa</taxon>
        <taxon>Chordata</taxon>
        <taxon>Craniata</taxon>
        <taxon>Vertebrata</taxon>
        <taxon>Euteleostomi</taxon>
        <taxon>Actinopterygii</taxon>
        <taxon>Neopterygii</taxon>
        <taxon>Teleostei</taxon>
        <taxon>Anguilliformes</taxon>
        <taxon>Anguillidae</taxon>
        <taxon>Anguilla</taxon>
    </lineage>
</organism>
<protein>
    <submittedName>
        <fullName evidence="1">Uncharacterized protein</fullName>
    </submittedName>
</protein>
<dbReference type="EMBL" id="GBXM01012645">
    <property type="protein sequence ID" value="JAH95932.1"/>
    <property type="molecule type" value="Transcribed_RNA"/>
</dbReference>
<sequence length="52" mass="5781">MVSSNFVVVGAVSQKQVEMTTCHASIRQGVVEMAITSLLRLKRFTSQTLQRL</sequence>
<dbReference type="AlphaFoldDB" id="A0A0E9WZM2"/>
<reference evidence="1" key="2">
    <citation type="journal article" date="2015" name="Fish Shellfish Immunol.">
        <title>Early steps in the European eel (Anguilla anguilla)-Vibrio vulnificus interaction in the gills: Role of the RtxA13 toxin.</title>
        <authorList>
            <person name="Callol A."/>
            <person name="Pajuelo D."/>
            <person name="Ebbesson L."/>
            <person name="Teles M."/>
            <person name="MacKenzie S."/>
            <person name="Amaro C."/>
        </authorList>
    </citation>
    <scope>NUCLEOTIDE SEQUENCE</scope>
</reference>
<name>A0A0E9WZM2_ANGAN</name>
<accession>A0A0E9WZM2</accession>
<reference evidence="1" key="1">
    <citation type="submission" date="2014-11" db="EMBL/GenBank/DDBJ databases">
        <authorList>
            <person name="Amaro Gonzalez C."/>
        </authorList>
    </citation>
    <scope>NUCLEOTIDE SEQUENCE</scope>
</reference>
<proteinExistence type="predicted"/>
<evidence type="ECO:0000313" key="1">
    <source>
        <dbReference type="EMBL" id="JAH95932.1"/>
    </source>
</evidence>